<dbReference type="AlphaFoldDB" id="A0A426WWR9"/>
<proteinExistence type="predicted"/>
<feature type="non-terminal residue" evidence="2">
    <location>
        <position position="1"/>
    </location>
</feature>
<evidence type="ECO:0000313" key="3">
    <source>
        <dbReference type="Proteomes" id="UP000287651"/>
    </source>
</evidence>
<evidence type="ECO:0000313" key="2">
    <source>
        <dbReference type="EMBL" id="RRT31678.1"/>
    </source>
</evidence>
<feature type="region of interest" description="Disordered" evidence="1">
    <location>
        <begin position="78"/>
        <end position="117"/>
    </location>
</feature>
<dbReference type="EMBL" id="AMZH03036965">
    <property type="protein sequence ID" value="RRT31678.1"/>
    <property type="molecule type" value="Genomic_DNA"/>
</dbReference>
<protein>
    <submittedName>
        <fullName evidence="2">Uncharacterized protein</fullName>
    </submittedName>
</protein>
<name>A0A426WWR9_ENSVE</name>
<evidence type="ECO:0000256" key="1">
    <source>
        <dbReference type="SAM" id="MobiDB-lite"/>
    </source>
</evidence>
<dbReference type="Proteomes" id="UP000287651">
    <property type="component" value="Unassembled WGS sequence"/>
</dbReference>
<sequence>IILLIVAAFSRRRPRGGGAASHGQTPGPTTHGQAGCSQGPLQGGSRPRPKPLARAAASMHCCPRAWLALEGAVPMGIGSASSQAARGSSAARATACNGGRSRKVAPPTREVPPEGSSACCKGGCPR</sequence>
<accession>A0A426WWR9</accession>
<comment type="caution">
    <text evidence="2">The sequence shown here is derived from an EMBL/GenBank/DDBJ whole genome shotgun (WGS) entry which is preliminary data.</text>
</comment>
<reference evidence="2 3" key="1">
    <citation type="journal article" date="2014" name="Agronomy (Basel)">
        <title>A Draft Genome Sequence for Ensete ventricosum, the Drought-Tolerant Tree Against Hunger.</title>
        <authorList>
            <person name="Harrison J."/>
            <person name="Moore K.A."/>
            <person name="Paszkiewicz K."/>
            <person name="Jones T."/>
            <person name="Grant M."/>
            <person name="Ambacheew D."/>
            <person name="Muzemil S."/>
            <person name="Studholme D.J."/>
        </authorList>
    </citation>
    <scope>NUCLEOTIDE SEQUENCE [LARGE SCALE GENOMIC DNA]</scope>
</reference>
<feature type="compositionally biased region" description="Low complexity" evidence="1">
    <location>
        <begin position="78"/>
        <end position="95"/>
    </location>
</feature>
<organism evidence="2 3">
    <name type="scientific">Ensete ventricosum</name>
    <name type="common">Abyssinian banana</name>
    <name type="synonym">Musa ensete</name>
    <dbReference type="NCBI Taxonomy" id="4639"/>
    <lineage>
        <taxon>Eukaryota</taxon>
        <taxon>Viridiplantae</taxon>
        <taxon>Streptophyta</taxon>
        <taxon>Embryophyta</taxon>
        <taxon>Tracheophyta</taxon>
        <taxon>Spermatophyta</taxon>
        <taxon>Magnoliopsida</taxon>
        <taxon>Liliopsida</taxon>
        <taxon>Zingiberales</taxon>
        <taxon>Musaceae</taxon>
        <taxon>Ensete</taxon>
    </lineage>
</organism>
<feature type="compositionally biased region" description="Polar residues" evidence="1">
    <location>
        <begin position="24"/>
        <end position="40"/>
    </location>
</feature>
<gene>
    <name evidence="2" type="ORF">B296_00049157</name>
</gene>
<feature type="region of interest" description="Disordered" evidence="1">
    <location>
        <begin position="13"/>
        <end position="55"/>
    </location>
</feature>